<accession>G7I5G1</accession>
<organism evidence="2 4">
    <name type="scientific">Medicago truncatula</name>
    <name type="common">Barrel medic</name>
    <name type="synonym">Medicago tribuloides</name>
    <dbReference type="NCBI Taxonomy" id="3880"/>
    <lineage>
        <taxon>Eukaryota</taxon>
        <taxon>Viridiplantae</taxon>
        <taxon>Streptophyta</taxon>
        <taxon>Embryophyta</taxon>
        <taxon>Tracheophyta</taxon>
        <taxon>Spermatophyta</taxon>
        <taxon>Magnoliopsida</taxon>
        <taxon>eudicotyledons</taxon>
        <taxon>Gunneridae</taxon>
        <taxon>Pentapetalae</taxon>
        <taxon>rosids</taxon>
        <taxon>fabids</taxon>
        <taxon>Fabales</taxon>
        <taxon>Fabaceae</taxon>
        <taxon>Papilionoideae</taxon>
        <taxon>50 kb inversion clade</taxon>
        <taxon>NPAAA clade</taxon>
        <taxon>Hologalegina</taxon>
        <taxon>IRL clade</taxon>
        <taxon>Trifolieae</taxon>
        <taxon>Medicago</taxon>
    </lineage>
</organism>
<proteinExistence type="predicted"/>
<dbReference type="PaxDb" id="3880-AES60321"/>
<sequence>MVEERALKEYVITSSDEPYDAIVYIEVVSVLVIFALMCAVTRRMNQWLTKCLRENAGRE</sequence>
<evidence type="ECO:0000313" key="4">
    <source>
        <dbReference type="Proteomes" id="UP000002051"/>
    </source>
</evidence>
<keyword evidence="4" id="KW-1185">Reference proteome</keyword>
<dbReference type="Proteomes" id="UP000002051">
    <property type="component" value="Unassembled WGS sequence"/>
</dbReference>
<reference evidence="2 4" key="1">
    <citation type="journal article" date="2011" name="Nature">
        <title>The Medicago genome provides insight into the evolution of rhizobial symbioses.</title>
        <authorList>
            <person name="Young N.D."/>
            <person name="Debelle F."/>
            <person name="Oldroyd G.E."/>
            <person name="Geurts R."/>
            <person name="Cannon S.B."/>
            <person name="Udvardi M.K."/>
            <person name="Benedito V.A."/>
            <person name="Mayer K.F."/>
            <person name="Gouzy J."/>
            <person name="Schoof H."/>
            <person name="Van de Peer Y."/>
            <person name="Proost S."/>
            <person name="Cook D.R."/>
            <person name="Meyers B.C."/>
            <person name="Spannagl M."/>
            <person name="Cheung F."/>
            <person name="De Mita S."/>
            <person name="Krishnakumar V."/>
            <person name="Gundlach H."/>
            <person name="Zhou S."/>
            <person name="Mudge J."/>
            <person name="Bharti A.K."/>
            <person name="Murray J.D."/>
            <person name="Naoumkina M.A."/>
            <person name="Rosen B."/>
            <person name="Silverstein K.A."/>
            <person name="Tang H."/>
            <person name="Rombauts S."/>
            <person name="Zhao P.X."/>
            <person name="Zhou P."/>
            <person name="Barbe V."/>
            <person name="Bardou P."/>
            <person name="Bechner M."/>
            <person name="Bellec A."/>
            <person name="Berger A."/>
            <person name="Berges H."/>
            <person name="Bidwell S."/>
            <person name="Bisseling T."/>
            <person name="Choisne N."/>
            <person name="Couloux A."/>
            <person name="Denny R."/>
            <person name="Deshpande S."/>
            <person name="Dai X."/>
            <person name="Doyle J.J."/>
            <person name="Dudez A.M."/>
            <person name="Farmer A.D."/>
            <person name="Fouteau S."/>
            <person name="Franken C."/>
            <person name="Gibelin C."/>
            <person name="Gish J."/>
            <person name="Goldstein S."/>
            <person name="Gonzalez A.J."/>
            <person name="Green P.J."/>
            <person name="Hallab A."/>
            <person name="Hartog M."/>
            <person name="Hua A."/>
            <person name="Humphray S.J."/>
            <person name="Jeong D.H."/>
            <person name="Jing Y."/>
            <person name="Jocker A."/>
            <person name="Kenton S.M."/>
            <person name="Kim D.J."/>
            <person name="Klee K."/>
            <person name="Lai H."/>
            <person name="Lang C."/>
            <person name="Lin S."/>
            <person name="Macmil S.L."/>
            <person name="Magdelenat G."/>
            <person name="Matthews L."/>
            <person name="McCorrison J."/>
            <person name="Monaghan E.L."/>
            <person name="Mun J.H."/>
            <person name="Najar F.Z."/>
            <person name="Nicholson C."/>
            <person name="Noirot C."/>
            <person name="O'Bleness M."/>
            <person name="Paule C.R."/>
            <person name="Poulain J."/>
            <person name="Prion F."/>
            <person name="Qin B."/>
            <person name="Qu C."/>
            <person name="Retzel E.F."/>
            <person name="Riddle C."/>
            <person name="Sallet E."/>
            <person name="Samain S."/>
            <person name="Samson N."/>
            <person name="Sanders I."/>
            <person name="Saurat O."/>
            <person name="Scarpelli C."/>
            <person name="Schiex T."/>
            <person name="Segurens B."/>
            <person name="Severin A.J."/>
            <person name="Sherrier D.J."/>
            <person name="Shi R."/>
            <person name="Sims S."/>
            <person name="Singer S.R."/>
            <person name="Sinharoy S."/>
            <person name="Sterck L."/>
            <person name="Viollet A."/>
            <person name="Wang B.B."/>
            <person name="Wang K."/>
            <person name="Wang M."/>
            <person name="Wang X."/>
            <person name="Warfsmann J."/>
            <person name="Weissenbach J."/>
            <person name="White D.D."/>
            <person name="White J.D."/>
            <person name="Wiley G.B."/>
            <person name="Wincker P."/>
            <person name="Xing Y."/>
            <person name="Yang L."/>
            <person name="Yao Z."/>
            <person name="Ying F."/>
            <person name="Zhai J."/>
            <person name="Zhou L."/>
            <person name="Zuber A."/>
            <person name="Denarie J."/>
            <person name="Dixon R.A."/>
            <person name="May G.D."/>
            <person name="Schwartz D.C."/>
            <person name="Rogers J."/>
            <person name="Quetier F."/>
            <person name="Town C.D."/>
            <person name="Roe B.A."/>
        </authorList>
    </citation>
    <scope>NUCLEOTIDE SEQUENCE [LARGE SCALE GENOMIC DNA]</scope>
    <source>
        <strain evidence="2">A17</strain>
        <strain evidence="3 4">cv. Jemalong A17</strain>
    </source>
</reference>
<keyword evidence="1 2" id="KW-0812">Transmembrane</keyword>
<dbReference type="HOGENOM" id="CLU_2964268_0_0_1"/>
<name>G7I5G1_MEDTR</name>
<evidence type="ECO:0000256" key="1">
    <source>
        <dbReference type="SAM" id="Phobius"/>
    </source>
</evidence>
<evidence type="ECO:0000313" key="2">
    <source>
        <dbReference type="EMBL" id="AES60321.1"/>
    </source>
</evidence>
<dbReference type="AlphaFoldDB" id="G7I5G1"/>
<dbReference type="EnsemblPlants" id="AES60321">
    <property type="protein sequence ID" value="AES60321"/>
    <property type="gene ID" value="MTR_1g043590"/>
</dbReference>
<dbReference type="EMBL" id="CM001217">
    <property type="protein sequence ID" value="AES60321.1"/>
    <property type="molecule type" value="Genomic_DNA"/>
</dbReference>
<evidence type="ECO:0000313" key="3">
    <source>
        <dbReference type="EnsemblPlants" id="AES60321"/>
    </source>
</evidence>
<protein>
    <submittedName>
        <fullName evidence="2">Transmembrane protein, putative</fullName>
    </submittedName>
</protein>
<feature type="transmembrane region" description="Helical" evidence="1">
    <location>
        <begin position="21"/>
        <end position="40"/>
    </location>
</feature>
<gene>
    <name evidence="2" type="ordered locus">MTR_1g043590</name>
</gene>
<reference evidence="3" key="3">
    <citation type="submission" date="2015-04" db="UniProtKB">
        <authorList>
            <consortium name="EnsemblPlants"/>
        </authorList>
    </citation>
    <scope>IDENTIFICATION</scope>
    <source>
        <strain evidence="3">cv. Jemalong A17</strain>
    </source>
</reference>
<keyword evidence="1" id="KW-0472">Membrane</keyword>
<keyword evidence="1" id="KW-1133">Transmembrane helix</keyword>
<reference evidence="2 4" key="2">
    <citation type="journal article" date="2014" name="BMC Genomics">
        <title>An improved genome release (version Mt4.0) for the model legume Medicago truncatula.</title>
        <authorList>
            <person name="Tang H."/>
            <person name="Krishnakumar V."/>
            <person name="Bidwell S."/>
            <person name="Rosen B."/>
            <person name="Chan A."/>
            <person name="Zhou S."/>
            <person name="Gentzbittel L."/>
            <person name="Childs K.L."/>
            <person name="Yandell M."/>
            <person name="Gundlach H."/>
            <person name="Mayer K.F."/>
            <person name="Schwartz D.C."/>
            <person name="Town C.D."/>
        </authorList>
    </citation>
    <scope>GENOME REANNOTATION</scope>
    <source>
        <strain evidence="3 4">cv. Jemalong A17</strain>
    </source>
</reference>